<evidence type="ECO:0000313" key="3">
    <source>
        <dbReference type="Proteomes" id="UP001058860"/>
    </source>
</evidence>
<dbReference type="PANTHER" id="PTHR11635:SF152">
    <property type="entry name" value="CAMP-DEPENDENT PROTEIN KINASE TYPE I REGULATORY SUBUNIT-RELATED"/>
    <property type="match status" value="1"/>
</dbReference>
<dbReference type="SMART" id="SM00100">
    <property type="entry name" value="cNMP"/>
    <property type="match status" value="1"/>
</dbReference>
<organism evidence="2 3">
    <name type="scientific">Svornostia abyssi</name>
    <dbReference type="NCBI Taxonomy" id="2898438"/>
    <lineage>
        <taxon>Bacteria</taxon>
        <taxon>Bacillati</taxon>
        <taxon>Actinomycetota</taxon>
        <taxon>Thermoleophilia</taxon>
        <taxon>Solirubrobacterales</taxon>
        <taxon>Baekduiaceae</taxon>
        <taxon>Svornostia</taxon>
    </lineage>
</organism>
<dbReference type="CDD" id="cd00038">
    <property type="entry name" value="CAP_ED"/>
    <property type="match status" value="1"/>
</dbReference>
<sequence>MREDAQVGSLESEEHMDAGRLQRIPVFADLGDEALGHIAALAAEVSVPAGKELVREGDYSYDLLAIEEGTAKVERGGEQIAELGPGDVIGEMGVLERSQRNATVIATSPMLLITLTGWDIRKLRKSTPEAVDRLRELVARRSAEA</sequence>
<gene>
    <name evidence="2" type="ORF">LRS13_18615</name>
</gene>
<reference evidence="3" key="1">
    <citation type="submission" date="2021-11" db="EMBL/GenBank/DDBJ databases">
        <title>Cultivation dependent microbiological survey of springs from the worlds oldest radium mine currently devoted to the extraction of radon-saturated water.</title>
        <authorList>
            <person name="Kapinusova G."/>
            <person name="Smrhova T."/>
            <person name="Strejcek M."/>
            <person name="Suman J."/>
            <person name="Jani K."/>
            <person name="Pajer P."/>
            <person name="Uhlik O."/>
        </authorList>
    </citation>
    <scope>NUCLEOTIDE SEQUENCE [LARGE SCALE GENOMIC DNA]</scope>
    <source>
        <strain evidence="3">J379</strain>
    </source>
</reference>
<name>A0ABY5PDN8_9ACTN</name>
<protein>
    <submittedName>
        <fullName evidence="2">Cyclic nucleotide-binding domain-containing protein</fullName>
    </submittedName>
</protein>
<dbReference type="Pfam" id="PF00027">
    <property type="entry name" value="cNMP_binding"/>
    <property type="match status" value="1"/>
</dbReference>
<evidence type="ECO:0000313" key="2">
    <source>
        <dbReference type="EMBL" id="UUY02682.1"/>
    </source>
</evidence>
<dbReference type="Gene3D" id="2.60.120.10">
    <property type="entry name" value="Jelly Rolls"/>
    <property type="match status" value="1"/>
</dbReference>
<dbReference type="InterPro" id="IPR018490">
    <property type="entry name" value="cNMP-bd_dom_sf"/>
</dbReference>
<keyword evidence="3" id="KW-1185">Reference proteome</keyword>
<dbReference type="EMBL" id="CP088295">
    <property type="protein sequence ID" value="UUY02682.1"/>
    <property type="molecule type" value="Genomic_DNA"/>
</dbReference>
<dbReference type="InterPro" id="IPR050503">
    <property type="entry name" value="cAMP-dep_PK_reg_su-like"/>
</dbReference>
<dbReference type="SUPFAM" id="SSF51206">
    <property type="entry name" value="cAMP-binding domain-like"/>
    <property type="match status" value="1"/>
</dbReference>
<dbReference type="RefSeq" id="WP_353863206.1">
    <property type="nucleotide sequence ID" value="NZ_CP088295.1"/>
</dbReference>
<dbReference type="InterPro" id="IPR014710">
    <property type="entry name" value="RmlC-like_jellyroll"/>
</dbReference>
<accession>A0ABY5PDN8</accession>
<evidence type="ECO:0000259" key="1">
    <source>
        <dbReference type="PROSITE" id="PS50042"/>
    </source>
</evidence>
<proteinExistence type="predicted"/>
<dbReference type="PANTHER" id="PTHR11635">
    <property type="entry name" value="CAMP-DEPENDENT PROTEIN KINASE REGULATORY CHAIN"/>
    <property type="match status" value="1"/>
</dbReference>
<dbReference type="Proteomes" id="UP001058860">
    <property type="component" value="Chromosome"/>
</dbReference>
<feature type="domain" description="Cyclic nucleotide-binding" evidence="1">
    <location>
        <begin position="26"/>
        <end position="141"/>
    </location>
</feature>
<dbReference type="InterPro" id="IPR000595">
    <property type="entry name" value="cNMP-bd_dom"/>
</dbReference>
<dbReference type="PROSITE" id="PS50042">
    <property type="entry name" value="CNMP_BINDING_3"/>
    <property type="match status" value="1"/>
</dbReference>